<keyword evidence="3" id="KW-1185">Reference proteome</keyword>
<evidence type="ECO:0000256" key="1">
    <source>
        <dbReference type="SAM" id="Coils"/>
    </source>
</evidence>
<evidence type="ECO:0000256" key="2">
    <source>
        <dbReference type="SAM" id="MobiDB-lite"/>
    </source>
</evidence>
<accession>A0A915IZA3</accession>
<feature type="coiled-coil region" evidence="1">
    <location>
        <begin position="332"/>
        <end position="390"/>
    </location>
</feature>
<reference evidence="4" key="1">
    <citation type="submission" date="2022-11" db="UniProtKB">
        <authorList>
            <consortium name="WormBaseParasite"/>
        </authorList>
    </citation>
    <scope>IDENTIFICATION</scope>
</reference>
<keyword evidence="1" id="KW-0175">Coiled coil</keyword>
<dbReference type="Proteomes" id="UP000887565">
    <property type="component" value="Unplaced"/>
</dbReference>
<proteinExistence type="predicted"/>
<protein>
    <submittedName>
        <fullName evidence="4">Uncharacterized protein</fullName>
    </submittedName>
</protein>
<organism evidence="3 4">
    <name type="scientific">Romanomermis culicivorax</name>
    <name type="common">Nematode worm</name>
    <dbReference type="NCBI Taxonomy" id="13658"/>
    <lineage>
        <taxon>Eukaryota</taxon>
        <taxon>Metazoa</taxon>
        <taxon>Ecdysozoa</taxon>
        <taxon>Nematoda</taxon>
        <taxon>Enoplea</taxon>
        <taxon>Dorylaimia</taxon>
        <taxon>Mermithida</taxon>
        <taxon>Mermithoidea</taxon>
        <taxon>Mermithidae</taxon>
        <taxon>Romanomermis</taxon>
    </lineage>
</organism>
<feature type="region of interest" description="Disordered" evidence="2">
    <location>
        <begin position="496"/>
        <end position="515"/>
    </location>
</feature>
<dbReference type="AlphaFoldDB" id="A0A915IZA3"/>
<sequence length="515" mass="57377">SSDSSSRSEVKTIVDNLVSNLSNEQKDNLLSQNAYRDKITLHGVNDHPLNPQFPLRRRSTGGNGALELFDLDEPCCSDQSDEDEEDEDENMSCQTDVQFLSQQLPIQQQQLKVRMTGGAGAVAPPSSPQPALNKSDLIAKLSPPTLKNLKQKLLAEQQACAANKTSVTLGAETNEELLKLITAKDNKASLSTIKDTLERLLSHDSLDALGGVGNGTLDVNMPLPFDLDIPQLQQHLSNVNQTAASVTTCVKTDIIDISAPLISAALTTTTTTTAVATTTSGNAAVTNTLSSNTTAQQKNAAAVLQQQQQIVSSNNPAAHSVIKKTLQQQQQLMDVNQQMVQLKQVVEFKRQQQQQQQQQLYRELSAVAAAQEAAADREALANLIQQQQQQQVGEYLRQQQQQQQFVQTELTYVPRAPSPITEEDYSLLRHAKEIVENRAEEFNRYSQIIEKSEYDRLAETVKKVEKRMRDIEKQTISCRKQLADEHERNYREEQKLNKLNKQLKQQLDQANEKVE</sequence>
<name>A0A915IZA3_ROMCU</name>
<evidence type="ECO:0000313" key="3">
    <source>
        <dbReference type="Proteomes" id="UP000887565"/>
    </source>
</evidence>
<feature type="compositionally biased region" description="Low complexity" evidence="2">
    <location>
        <begin position="497"/>
        <end position="507"/>
    </location>
</feature>
<evidence type="ECO:0000313" key="4">
    <source>
        <dbReference type="WBParaSite" id="nRc.2.0.1.t19033-RA"/>
    </source>
</evidence>
<dbReference type="WBParaSite" id="nRc.2.0.1.t19033-RA">
    <property type="protein sequence ID" value="nRc.2.0.1.t19033-RA"/>
    <property type="gene ID" value="nRc.2.0.1.g19033"/>
</dbReference>